<comment type="caution">
    <text evidence="2">The sequence shown here is derived from an EMBL/GenBank/DDBJ whole genome shotgun (WGS) entry which is preliminary data.</text>
</comment>
<keyword evidence="1" id="KW-0812">Transmembrane</keyword>
<evidence type="ECO:0000313" key="3">
    <source>
        <dbReference type="Proteomes" id="UP000293377"/>
    </source>
</evidence>
<feature type="transmembrane region" description="Helical" evidence="1">
    <location>
        <begin position="12"/>
        <end position="33"/>
    </location>
</feature>
<dbReference type="STRING" id="1242993.ehr_00182"/>
<organism evidence="2 3">
    <name type="scientific">Ehrlichia minasensis</name>
    <dbReference type="NCBI Taxonomy" id="1242993"/>
    <lineage>
        <taxon>Bacteria</taxon>
        <taxon>Pseudomonadati</taxon>
        <taxon>Pseudomonadota</taxon>
        <taxon>Alphaproteobacteria</taxon>
        <taxon>Rickettsiales</taxon>
        <taxon>Anaplasmataceae</taxon>
        <taxon>Ehrlichia</taxon>
    </lineage>
</organism>
<evidence type="ECO:0000313" key="2">
    <source>
        <dbReference type="EMBL" id="RZB12966.1"/>
    </source>
</evidence>
<sequence>MRLNLVKTLSKLKWVCVVAVVSLIVFAGMVSWINNHHEKISQHMGDMMYDALMNEISDDEMIKILNDVAKSDESSYQYLAKFKLASMYGEDKTQEAQSIYADLAADKRLTPELRELAEYLEVIALLKGNNLDLLKNKIQQFLSKKSEVYTSSIKEAIAVSMLRNNDISGAIGVIKEIVVSADSEPIVYKNAMDLLQIYEN</sequence>
<keyword evidence="1" id="KW-0472">Membrane</keyword>
<dbReference type="OrthoDB" id="7163083at2"/>
<name>A0A4Q6I8D1_9RICK</name>
<dbReference type="RefSeq" id="WP_045170771.1">
    <property type="nucleotide sequence ID" value="NZ_QOHL01000003.1"/>
</dbReference>
<protein>
    <recommendedName>
        <fullName evidence="4">Tetratricopeptide repeat-like domain-containing protein</fullName>
    </recommendedName>
</protein>
<evidence type="ECO:0008006" key="4">
    <source>
        <dbReference type="Google" id="ProtNLM"/>
    </source>
</evidence>
<dbReference type="Proteomes" id="UP000293377">
    <property type="component" value="Unassembled WGS sequence"/>
</dbReference>
<keyword evidence="3" id="KW-1185">Reference proteome</keyword>
<proteinExistence type="predicted"/>
<dbReference type="AlphaFoldDB" id="A0A4Q6I8D1"/>
<reference evidence="2 3" key="1">
    <citation type="submission" date="2018-06" db="EMBL/GenBank/DDBJ databases">
        <title>Complete Genome Sequence of Ehrlichia minasensis Isolated From Cattle.</title>
        <authorList>
            <person name="Aguiar D.M."/>
            <person name="Araujo J.P.A.Jr."/>
            <person name="Nakazato L."/>
            <person name="Bard E."/>
            <person name="Cabezas-Cruz A."/>
        </authorList>
    </citation>
    <scope>NUCLEOTIDE SEQUENCE [LARGE SCALE GENOMIC DNA]</scope>
    <source>
        <strain evidence="2 3">B11</strain>
    </source>
</reference>
<accession>A0A4Q6I8D1</accession>
<keyword evidence="1" id="KW-1133">Transmembrane helix</keyword>
<dbReference type="EMBL" id="QOHL01000003">
    <property type="protein sequence ID" value="RZB12966.1"/>
    <property type="molecule type" value="Genomic_DNA"/>
</dbReference>
<evidence type="ECO:0000256" key="1">
    <source>
        <dbReference type="SAM" id="Phobius"/>
    </source>
</evidence>
<gene>
    <name evidence="2" type="ORF">DRF75_01250</name>
</gene>